<dbReference type="AlphaFoldDB" id="A0A6J1IK88"/>
<protein>
    <submittedName>
        <fullName evidence="3">Serine carboxypeptidase-like 18</fullName>
    </submittedName>
</protein>
<dbReference type="InterPro" id="IPR001563">
    <property type="entry name" value="Peptidase_S10"/>
</dbReference>
<dbReference type="PANTHER" id="PTHR11802:SF29">
    <property type="entry name" value="SERINE CARBOXYPEPTIDASE-LIKE 19"/>
    <property type="match status" value="1"/>
</dbReference>
<dbReference type="RefSeq" id="XP_022975773.1">
    <property type="nucleotide sequence ID" value="XM_023120005.1"/>
</dbReference>
<dbReference type="PANTHER" id="PTHR11802">
    <property type="entry name" value="SERINE PROTEASE FAMILY S10 SERINE CARBOXYPEPTIDASE"/>
    <property type="match status" value="1"/>
</dbReference>
<name>A0A6J1IK88_CUCMA</name>
<accession>A0A6J1IK88</accession>
<dbReference type="GO" id="GO:0006508">
    <property type="term" value="P:proteolysis"/>
    <property type="evidence" value="ECO:0007669"/>
    <property type="project" value="InterPro"/>
</dbReference>
<gene>
    <name evidence="3" type="primary">LOC111476370</name>
</gene>
<dbReference type="InterPro" id="IPR029058">
    <property type="entry name" value="AB_hydrolase_fold"/>
</dbReference>
<comment type="similarity">
    <text evidence="1">Belongs to the peptidase S10 family.</text>
</comment>
<dbReference type="Gene3D" id="3.40.50.1820">
    <property type="entry name" value="alpha/beta hydrolase"/>
    <property type="match status" value="1"/>
</dbReference>
<dbReference type="GO" id="GO:0004185">
    <property type="term" value="F:serine-type carboxypeptidase activity"/>
    <property type="evidence" value="ECO:0007669"/>
    <property type="project" value="InterPro"/>
</dbReference>
<proteinExistence type="inferred from homology"/>
<dbReference type="Pfam" id="PF00450">
    <property type="entry name" value="Peptidase_S10"/>
    <property type="match status" value="1"/>
</dbReference>
<evidence type="ECO:0000313" key="2">
    <source>
        <dbReference type="Proteomes" id="UP000504608"/>
    </source>
</evidence>
<dbReference type="GO" id="GO:0019748">
    <property type="term" value="P:secondary metabolic process"/>
    <property type="evidence" value="ECO:0007669"/>
    <property type="project" value="TreeGrafter"/>
</dbReference>
<dbReference type="GeneID" id="111476370"/>
<evidence type="ECO:0000256" key="1">
    <source>
        <dbReference type="ARBA" id="ARBA00009431"/>
    </source>
</evidence>
<sequence length="122" mass="13866">MVWLIDLPQLLSNPFYVGGDSYTGIVVLPLTLVISKGNKDVVPHINLRGYILGNPVIVRKTNDNSKVPYAHRMNLIPTRLYELLRSNCKGEYENVEPDSMECMKRVAAFKKNQSLVNYVPFL</sequence>
<reference evidence="3" key="1">
    <citation type="submission" date="2025-08" db="UniProtKB">
        <authorList>
            <consortium name="RefSeq"/>
        </authorList>
    </citation>
    <scope>IDENTIFICATION</scope>
    <source>
        <tissue evidence="3">Young leaves</tissue>
    </source>
</reference>
<dbReference type="OrthoDB" id="1738986at2759"/>
<dbReference type="SUPFAM" id="SSF53474">
    <property type="entry name" value="alpha/beta-Hydrolases"/>
    <property type="match status" value="1"/>
</dbReference>
<organism evidence="2 3">
    <name type="scientific">Cucurbita maxima</name>
    <name type="common">Pumpkin</name>
    <name type="synonym">Winter squash</name>
    <dbReference type="NCBI Taxonomy" id="3661"/>
    <lineage>
        <taxon>Eukaryota</taxon>
        <taxon>Viridiplantae</taxon>
        <taxon>Streptophyta</taxon>
        <taxon>Embryophyta</taxon>
        <taxon>Tracheophyta</taxon>
        <taxon>Spermatophyta</taxon>
        <taxon>Magnoliopsida</taxon>
        <taxon>eudicotyledons</taxon>
        <taxon>Gunneridae</taxon>
        <taxon>Pentapetalae</taxon>
        <taxon>rosids</taxon>
        <taxon>fabids</taxon>
        <taxon>Cucurbitales</taxon>
        <taxon>Cucurbitaceae</taxon>
        <taxon>Cucurbiteae</taxon>
        <taxon>Cucurbita</taxon>
    </lineage>
</organism>
<dbReference type="KEGG" id="cmax:111476370"/>
<evidence type="ECO:0000313" key="3">
    <source>
        <dbReference type="RefSeq" id="XP_022975773.1"/>
    </source>
</evidence>
<keyword evidence="2" id="KW-1185">Reference proteome</keyword>
<dbReference type="GO" id="GO:0016747">
    <property type="term" value="F:acyltransferase activity, transferring groups other than amino-acyl groups"/>
    <property type="evidence" value="ECO:0007669"/>
    <property type="project" value="TreeGrafter"/>
</dbReference>
<dbReference type="Proteomes" id="UP000504608">
    <property type="component" value="Unplaced"/>
</dbReference>